<dbReference type="Gene3D" id="1.10.533.10">
    <property type="entry name" value="Death Domain, Fas"/>
    <property type="match status" value="1"/>
</dbReference>
<dbReference type="InterPro" id="IPR011029">
    <property type="entry name" value="DEATH-like_dom_sf"/>
</dbReference>
<evidence type="ECO:0000259" key="2">
    <source>
        <dbReference type="PROSITE" id="PS50017"/>
    </source>
</evidence>
<organism evidence="3">
    <name type="scientific">Amphimedon queenslandica</name>
    <name type="common">Sponge</name>
    <dbReference type="NCBI Taxonomy" id="400682"/>
    <lineage>
        <taxon>Eukaryota</taxon>
        <taxon>Metazoa</taxon>
        <taxon>Porifera</taxon>
        <taxon>Demospongiae</taxon>
        <taxon>Heteroscleromorpha</taxon>
        <taxon>Haplosclerida</taxon>
        <taxon>Niphatidae</taxon>
        <taxon>Amphimedon</taxon>
    </lineage>
</organism>
<dbReference type="InterPro" id="IPR045578">
    <property type="entry name" value="USP47_C"/>
</dbReference>
<accession>A0A1X7TSC1</accession>
<dbReference type="PROSITE" id="PS50017">
    <property type="entry name" value="DEATH_DOMAIN"/>
    <property type="match status" value="1"/>
</dbReference>
<dbReference type="GO" id="GO:0007165">
    <property type="term" value="P:signal transduction"/>
    <property type="evidence" value="ECO:0007669"/>
    <property type="project" value="InterPro"/>
</dbReference>
<sequence length="1120" mass="129598">MATNQICLDIGDLDYVLCLLEKCCFPETKWYKFGLRLGLLKSSLDAIEKNHPHDVSRCMTECLSQWLGKYFHTAEVDVVPETIKDLDVVTQDNASTDETKIPTNSQSAYDMSPSNAEVSINSSSQPLSPQAEVHIIPVPKNLLANFSCIRMSYVRMFYNVCKILELKLEVADIKKFLFYYSGTLSKKVNKCSDISSILRHVKDECSLTDIELLHSIVEEMNITEAKEHIETYRKKLSEACKSLSISLCLNERFDSIHHIQCQTVTFIFDWKPKEHMLEDIKEILAKVSGKLLKIQFIEPSNSICVTCSFPFSDVGFTVLRMIENIHILMEQGLKKLTIGNLTLWRRQDVRRKELKEKDQDSLQHTKVISYIILKEAEYRLRDAISNKEKDTIELKQELSMAQVSEEKSLSAYVQSDTELIEEEPLDKELTVLSSQFNKIKEENKEMSEKLSEMKVDYLRSLSSNTDSAASKVRRGMSLEIDDCKCCLEAMKRPDYQPLVDNKRIIEKLQERITLTNMELITTRKHNKQIMKDNEEFEDDNSEVEDDESEVEEIEYDSLSEEEDQMCTFLLYCNHPVTGELTSKLFQVHKDELLPTVLDKAYELMELAPHISIERCRLVKYNFIKDVTEQSFDLDKFQDQTIGQLMGVVGYCGLFLETCKDIETFKKYNTGGINLEISVVDLSTGEIGLAIPIRGEEGWTVGELKQYIGELFNLNSLCMRLLVLDEAHLVVHLEDVKSSLKEVLFKGDVFSLHKLHREQLVVPTIYISSDPIDFLKEYKNSLMYRYVDFHFNSILLNITLPPPQPEATRTTTDVPEGRLIVKVVSINEEDKRKIQVQVDKRITLAQLKDELAPLIGVPSTGLRVYEIRNNGEYEMEGLDETLMHIISGSKLIVRLGIVRIKLYLLQVNNINFCKYMMESIVAVGTPVREFKKQIIEEAKVQGIDFVLELDKMRLRYKIGVYPCTVYLDHQVIDASMETYYVEPLKGPEKMKHHRQIQVYVIKWRPSQCSVDPIEEIILEYIYMYDPKHAIEKLSELSGVPTEYIYFAKYGSFPVEMPYLDIELKWCSITSERYSLGLYDGCVIYYKDNRETMKELTDKERSEIQEAEEARLKKIREYESQH</sequence>
<dbReference type="InParanoid" id="A0A1X7TSC1"/>
<dbReference type="InterPro" id="IPR000488">
    <property type="entry name" value="Death_dom"/>
</dbReference>
<dbReference type="EnsemblMetazoa" id="Aqu2.1.17893_001">
    <property type="protein sequence ID" value="Aqu2.1.17893_001"/>
    <property type="gene ID" value="Aqu2.1.17893"/>
</dbReference>
<dbReference type="Pfam" id="PF19718">
    <property type="entry name" value="USP47_C"/>
    <property type="match status" value="1"/>
</dbReference>
<evidence type="ECO:0000313" key="3">
    <source>
        <dbReference type="EnsemblMetazoa" id="Aqu2.1.17893_001"/>
    </source>
</evidence>
<keyword evidence="1" id="KW-0175">Coiled coil</keyword>
<evidence type="ECO:0000256" key="1">
    <source>
        <dbReference type="SAM" id="Coils"/>
    </source>
</evidence>
<reference evidence="3" key="1">
    <citation type="submission" date="2017-05" db="UniProtKB">
        <authorList>
            <consortium name="EnsemblMetazoa"/>
        </authorList>
    </citation>
    <scope>IDENTIFICATION</scope>
</reference>
<feature type="domain" description="Death" evidence="2">
    <location>
        <begin position="29"/>
        <end position="87"/>
    </location>
</feature>
<dbReference type="CDD" id="cd01670">
    <property type="entry name" value="Death"/>
    <property type="match status" value="1"/>
</dbReference>
<dbReference type="OrthoDB" id="289038at2759"/>
<proteinExistence type="predicted"/>
<dbReference type="eggNOG" id="KOG4598">
    <property type="taxonomic scope" value="Eukaryota"/>
</dbReference>
<dbReference type="AlphaFoldDB" id="A0A1X7TSC1"/>
<protein>
    <recommendedName>
        <fullName evidence="2">Death domain-containing protein</fullName>
    </recommendedName>
</protein>
<name>A0A1X7TSC1_AMPQE</name>
<feature type="coiled-coil region" evidence="1">
    <location>
        <begin position="526"/>
        <end position="553"/>
    </location>
</feature>
<feature type="coiled-coil region" evidence="1">
    <location>
        <begin position="429"/>
        <end position="456"/>
    </location>
</feature>